<accession>A0ABP9X3S0</accession>
<dbReference type="SUPFAM" id="SSF53474">
    <property type="entry name" value="alpha/beta-Hydrolases"/>
    <property type="match status" value="1"/>
</dbReference>
<dbReference type="RefSeq" id="WP_345723645.1">
    <property type="nucleotide sequence ID" value="NZ_BAABRU010000015.1"/>
</dbReference>
<keyword evidence="2" id="KW-0378">Hydrolase</keyword>
<keyword evidence="1" id="KW-0732">Signal</keyword>
<evidence type="ECO:0000313" key="3">
    <source>
        <dbReference type="EMBL" id="GAA5530056.1"/>
    </source>
</evidence>
<reference evidence="3 4" key="1">
    <citation type="submission" date="2024-02" db="EMBL/GenBank/DDBJ databases">
        <title>Herpetosiphon gulosus NBRC 112829.</title>
        <authorList>
            <person name="Ichikawa N."/>
            <person name="Katano-Makiyama Y."/>
            <person name="Hidaka K."/>
        </authorList>
    </citation>
    <scope>NUCLEOTIDE SEQUENCE [LARGE SCALE GENOMIC DNA]</scope>
    <source>
        <strain evidence="3 4">NBRC 112829</strain>
    </source>
</reference>
<dbReference type="Pfam" id="PF10503">
    <property type="entry name" value="Esterase_PHB"/>
    <property type="match status" value="1"/>
</dbReference>
<dbReference type="InterPro" id="IPR010126">
    <property type="entry name" value="Esterase_phb"/>
</dbReference>
<evidence type="ECO:0008006" key="5">
    <source>
        <dbReference type="Google" id="ProtNLM"/>
    </source>
</evidence>
<dbReference type="Gene3D" id="3.40.50.1820">
    <property type="entry name" value="alpha/beta hydrolase"/>
    <property type="match status" value="1"/>
</dbReference>
<dbReference type="Proteomes" id="UP001428290">
    <property type="component" value="Unassembled WGS sequence"/>
</dbReference>
<evidence type="ECO:0000313" key="4">
    <source>
        <dbReference type="Proteomes" id="UP001428290"/>
    </source>
</evidence>
<organism evidence="3 4">
    <name type="scientific">Herpetosiphon gulosus</name>
    <dbReference type="NCBI Taxonomy" id="1973496"/>
    <lineage>
        <taxon>Bacteria</taxon>
        <taxon>Bacillati</taxon>
        <taxon>Chloroflexota</taxon>
        <taxon>Chloroflexia</taxon>
        <taxon>Herpetosiphonales</taxon>
        <taxon>Herpetosiphonaceae</taxon>
        <taxon>Herpetosiphon</taxon>
    </lineage>
</organism>
<evidence type="ECO:0000256" key="1">
    <source>
        <dbReference type="ARBA" id="ARBA00022729"/>
    </source>
</evidence>
<gene>
    <name evidence="3" type="ORF">Hgul01_03870</name>
</gene>
<protein>
    <recommendedName>
        <fullName evidence="5">Polyhydroxybutyrate depolymerase</fullName>
    </recommendedName>
</protein>
<dbReference type="PROSITE" id="PS51257">
    <property type="entry name" value="PROKAR_LIPOPROTEIN"/>
    <property type="match status" value="1"/>
</dbReference>
<sequence length="335" mass="36675">MHMQRLLYFLGLLGLTLSLLSCSRANRQAAAVSPNPTSQVVEPNSLGLPKGTLHEAELLVADETRSFIYYLPAKLDPAGAPLVFMLHGGGGLGNSAMTLTTQERWNTLADQHGFIVAYPDGMNRRWNDCRSDWDNPSTSDDGQFISKLIDHFAQSYPIDQTRVYATGHSNGSMMSLRLALELPDRIAAVVGSAGYMAQNSQCKALGTPAPLMLLAGTADPIMPYAGGLIDIPGDSQQGQVLSAEATIQMWLDMLSITNPPSISHLADINPDDNSTVTVSTYQDNLVRFYRIDGGGHSWPSLDQPSRLKERQNPHNRDFYAADAAWEFMQQHRLGE</sequence>
<keyword evidence="4" id="KW-1185">Reference proteome</keyword>
<proteinExistence type="predicted"/>
<dbReference type="InterPro" id="IPR050955">
    <property type="entry name" value="Plant_Biomass_Hydrol_Est"/>
</dbReference>
<dbReference type="PANTHER" id="PTHR43037">
    <property type="entry name" value="UNNAMED PRODUCT-RELATED"/>
    <property type="match status" value="1"/>
</dbReference>
<comment type="caution">
    <text evidence="3">The sequence shown here is derived from an EMBL/GenBank/DDBJ whole genome shotgun (WGS) entry which is preliminary data.</text>
</comment>
<name>A0ABP9X3S0_9CHLR</name>
<evidence type="ECO:0000256" key="2">
    <source>
        <dbReference type="ARBA" id="ARBA00022801"/>
    </source>
</evidence>
<dbReference type="PANTHER" id="PTHR43037:SF1">
    <property type="entry name" value="BLL1128 PROTEIN"/>
    <property type="match status" value="1"/>
</dbReference>
<dbReference type="EMBL" id="BAABRU010000015">
    <property type="protein sequence ID" value="GAA5530056.1"/>
    <property type="molecule type" value="Genomic_DNA"/>
</dbReference>
<dbReference type="InterPro" id="IPR029058">
    <property type="entry name" value="AB_hydrolase_fold"/>
</dbReference>